<reference evidence="3" key="2">
    <citation type="submission" date="2023-05" db="EMBL/GenBank/DDBJ databases">
        <authorList>
            <consortium name="Lawrence Berkeley National Laboratory"/>
            <person name="Steindorff A."/>
            <person name="Hensen N."/>
            <person name="Bonometti L."/>
            <person name="Westerberg I."/>
            <person name="Brannstrom I.O."/>
            <person name="Guillou S."/>
            <person name="Cros-Aarteil S."/>
            <person name="Calhoun S."/>
            <person name="Haridas S."/>
            <person name="Kuo A."/>
            <person name="Mondo S."/>
            <person name="Pangilinan J."/>
            <person name="Riley R."/>
            <person name="Labutti K."/>
            <person name="Andreopoulos B."/>
            <person name="Lipzen A."/>
            <person name="Chen C."/>
            <person name="Yanf M."/>
            <person name="Daum C."/>
            <person name="Ng V."/>
            <person name="Clum A."/>
            <person name="Ohm R."/>
            <person name="Martin F."/>
            <person name="Silar P."/>
            <person name="Natvig D."/>
            <person name="Lalanne C."/>
            <person name="Gautier V."/>
            <person name="Ament-Velasquez S.L."/>
            <person name="Kruys A."/>
            <person name="Hutchinson M.I."/>
            <person name="Powell A.J."/>
            <person name="Barry K."/>
            <person name="Miller A.N."/>
            <person name="Grigoriev I.V."/>
            <person name="Debuchy R."/>
            <person name="Gladieux P."/>
            <person name="Thoren M.H."/>
            <person name="Johannesson H."/>
        </authorList>
    </citation>
    <scope>NUCLEOTIDE SEQUENCE</scope>
    <source>
        <strain evidence="3">CBS 757.83</strain>
    </source>
</reference>
<dbReference type="FunFam" id="2.30.29.30:FF:000203">
    <property type="entry name" value="PH domain-containing protein"/>
    <property type="match status" value="1"/>
</dbReference>
<feature type="region of interest" description="Disordered" evidence="1">
    <location>
        <begin position="1300"/>
        <end position="1336"/>
    </location>
</feature>
<dbReference type="Proteomes" id="UP001305647">
    <property type="component" value="Unassembled WGS sequence"/>
</dbReference>
<evidence type="ECO:0000259" key="2">
    <source>
        <dbReference type="PROSITE" id="PS50003"/>
    </source>
</evidence>
<keyword evidence="4" id="KW-1185">Reference proteome</keyword>
<gene>
    <name evidence="3" type="ORF">N658DRAFT_429151</name>
</gene>
<dbReference type="InterPro" id="IPR001849">
    <property type="entry name" value="PH_domain"/>
</dbReference>
<dbReference type="InterPro" id="IPR058155">
    <property type="entry name" value="Skg3/CAF120-like_PH"/>
</dbReference>
<feature type="region of interest" description="Disordered" evidence="1">
    <location>
        <begin position="389"/>
        <end position="832"/>
    </location>
</feature>
<dbReference type="SMART" id="SM00233">
    <property type="entry name" value="PH"/>
    <property type="match status" value="1"/>
</dbReference>
<proteinExistence type="predicted"/>
<feature type="compositionally biased region" description="Pro residues" evidence="1">
    <location>
        <begin position="1314"/>
        <end position="1323"/>
    </location>
</feature>
<sequence>MAVTEQTLPELQPIFTLLNTHSNKLYQEGYFLKLDDQDIRGNPNADRTWTECFAQLVGTVLSLWDAAELDAAGEDGEVLPKFINLTDASIKMIDALPTKTNDEQPLQNILSISTAGRNRYLLHFNSHHSLVQWTSGIRLAMFEHSTLQEAYTGALVAGKGKMLNNINIIMERARQPVQEWVRVRFGAGVPWKRCYCVIEPPSEKEYQKAQKEHKKRSPYDRSGPVLKGEIRFFDNKKEAEKKKKNQRPIASITDAYSAYAIYPQAKELIDTSTLLKIEGNITIHSKPPSSTEGFVFIMPETHPAVSGFETLLRFLFPTWDTFALYGRPGRLVASSLDTRSLMFSMPKYRKYGYLEILDVNGLISAEGTPPWSEREWRKRLKDLTSQRMATVEDVAGGSESRSASRHGKRLSYGATNSAPRPRVGFADDSDSVRSSRSSRPGARNGSAPPDPNRERLPSAMAGQSRHSRHISDTQIGDATPNFDFDNSPPAQPAMRNGPDRVRAYASDLASTPERVSSEDGSPVRGPTAGNLESMRRMETPEPVNAPPAFSHGAGSRPQQKPTPSPEMRRATVRLSNTTLSQLATAGGLTPDAVSREPHELYGNGDAGWGSRHPDHRGPAVQPYTSANAMGMNANTNGSPEVLTSPTTAAEAAAPPPPLRDPARKRSSSPLRAHSDRCGDAAFQPGPHSRPPPGGRRTPPPNPPQQFPPATGGSPPVHRKPLPARTTSLSHHRNGAASPAPPQSPPSNFSSPGSGPRFQGLNDFAPLAQTRPRQNGQRNAEDGNDDASSTTSPDYASTHRSIDTQESVDRPRAGKLKIIGDGSSGGSSVKDYDIPEIDFGKTLNYGAPVLSVDKASSKERSGPSSGRKSPGPGTTLSHFRQQSDDTARRSIVWPGPPVGSSTTDNLTSLQQSLSPRPAPTPLYAHQRVPSTNTLTDVRIAHSRHSSADLLSSGRPVGQSHSRHSSFDLLSNGRPPSRGAGAVLSGGEPHKRPGSRGVLHSRHSSADLLSSGRPVSQGTAAALSAGEVSSYLSAREQEHVARMTGGPLIALAANKGPSQTQSGLVGAIEHRERERAQMRQGIGGQAVAQAIDQRQREQNQYAQRAAQAAYAQQQGHYAAQQAQSRPQTPGGMGMGMAQSRPQTPGGMGMAPPRPKTPGAMSTNMMQSRPQTPGANNMMMGAGPPGSPYGGPGMPGMNNSRITSPGPNMMGGHFSPPVGGGPAQPRSHQMMMMMSPTAPYGGPPGGGWQQQQHMNRPGPPPGVVGGGGPMVPPSPISMPMGFGGMHHGVGGARPQSPAFQIQGQMLPPPRGQYAPQGMPPGGPRPGTPGRMQQFHGQAF</sequence>
<feature type="compositionally biased region" description="Polar residues" evidence="1">
    <location>
        <begin position="573"/>
        <end position="583"/>
    </location>
</feature>
<dbReference type="PROSITE" id="PS50003">
    <property type="entry name" value="PH_DOMAIN"/>
    <property type="match status" value="1"/>
</dbReference>
<comment type="caution">
    <text evidence="3">The sequence shown here is derived from an EMBL/GenBank/DDBJ whole genome shotgun (WGS) entry which is preliminary data.</text>
</comment>
<evidence type="ECO:0000313" key="3">
    <source>
        <dbReference type="EMBL" id="KAK4099758.1"/>
    </source>
</evidence>
<feature type="compositionally biased region" description="Pro residues" evidence="1">
    <location>
        <begin position="687"/>
        <end position="706"/>
    </location>
</feature>
<feature type="compositionally biased region" description="Low complexity" evidence="1">
    <location>
        <begin position="861"/>
        <end position="872"/>
    </location>
</feature>
<feature type="compositionally biased region" description="Basic and acidic residues" evidence="1">
    <location>
        <begin position="799"/>
        <end position="811"/>
    </location>
</feature>
<feature type="region of interest" description="Disordered" evidence="1">
    <location>
        <begin position="853"/>
        <end position="929"/>
    </location>
</feature>
<dbReference type="Pfam" id="PF00169">
    <property type="entry name" value="PH"/>
    <property type="match status" value="1"/>
</dbReference>
<feature type="compositionally biased region" description="Low complexity" evidence="1">
    <location>
        <begin position="745"/>
        <end position="755"/>
    </location>
</feature>
<feature type="region of interest" description="Disordered" evidence="1">
    <location>
        <begin position="944"/>
        <end position="1012"/>
    </location>
</feature>
<dbReference type="SUPFAM" id="SSF50729">
    <property type="entry name" value="PH domain-like"/>
    <property type="match status" value="1"/>
</dbReference>
<dbReference type="Gene3D" id="2.30.29.30">
    <property type="entry name" value="Pleckstrin-homology domain (PH domain)/Phosphotyrosine-binding domain (PTB)"/>
    <property type="match status" value="1"/>
</dbReference>
<feature type="compositionally biased region" description="Polar residues" evidence="1">
    <location>
        <begin position="898"/>
        <end position="913"/>
    </location>
</feature>
<feature type="compositionally biased region" description="Low complexity" evidence="1">
    <location>
        <begin position="624"/>
        <end position="638"/>
    </location>
</feature>
<dbReference type="EMBL" id="MU863646">
    <property type="protein sequence ID" value="KAK4099758.1"/>
    <property type="molecule type" value="Genomic_DNA"/>
</dbReference>
<name>A0AAN6PXT4_9PEZI</name>
<dbReference type="Pfam" id="PF25381">
    <property type="entry name" value="PH_26"/>
    <property type="match status" value="1"/>
</dbReference>
<feature type="region of interest" description="Disordered" evidence="1">
    <location>
        <begin position="1114"/>
        <end position="1159"/>
    </location>
</feature>
<dbReference type="InterPro" id="IPR011993">
    <property type="entry name" value="PH-like_dom_sf"/>
</dbReference>
<evidence type="ECO:0000256" key="1">
    <source>
        <dbReference type="SAM" id="MobiDB-lite"/>
    </source>
</evidence>
<reference evidence="3" key="1">
    <citation type="journal article" date="2023" name="Mol. Phylogenet. Evol.">
        <title>Genome-scale phylogeny and comparative genomics of the fungal order Sordariales.</title>
        <authorList>
            <person name="Hensen N."/>
            <person name="Bonometti L."/>
            <person name="Westerberg I."/>
            <person name="Brannstrom I.O."/>
            <person name="Guillou S."/>
            <person name="Cros-Aarteil S."/>
            <person name="Calhoun S."/>
            <person name="Haridas S."/>
            <person name="Kuo A."/>
            <person name="Mondo S."/>
            <person name="Pangilinan J."/>
            <person name="Riley R."/>
            <person name="LaButti K."/>
            <person name="Andreopoulos B."/>
            <person name="Lipzen A."/>
            <person name="Chen C."/>
            <person name="Yan M."/>
            <person name="Daum C."/>
            <person name="Ng V."/>
            <person name="Clum A."/>
            <person name="Steindorff A."/>
            <person name="Ohm R.A."/>
            <person name="Martin F."/>
            <person name="Silar P."/>
            <person name="Natvig D.O."/>
            <person name="Lalanne C."/>
            <person name="Gautier V."/>
            <person name="Ament-Velasquez S.L."/>
            <person name="Kruys A."/>
            <person name="Hutchinson M.I."/>
            <person name="Powell A.J."/>
            <person name="Barry K."/>
            <person name="Miller A.N."/>
            <person name="Grigoriev I.V."/>
            <person name="Debuchy R."/>
            <person name="Gladieux P."/>
            <person name="Hiltunen Thoren M."/>
            <person name="Johannesson H."/>
        </authorList>
    </citation>
    <scope>NUCLEOTIDE SEQUENCE</scope>
    <source>
        <strain evidence="3">CBS 757.83</strain>
    </source>
</reference>
<feature type="compositionally biased region" description="Polar residues" evidence="1">
    <location>
        <begin position="785"/>
        <end position="798"/>
    </location>
</feature>
<accession>A0AAN6PXT4</accession>
<protein>
    <recommendedName>
        <fullName evidence="2">PH domain-containing protein</fullName>
    </recommendedName>
</protein>
<evidence type="ECO:0000313" key="4">
    <source>
        <dbReference type="Proteomes" id="UP001305647"/>
    </source>
</evidence>
<feature type="domain" description="PH" evidence="2">
    <location>
        <begin position="24"/>
        <end position="142"/>
    </location>
</feature>
<organism evidence="3 4">
    <name type="scientific">Parathielavia hyrcaniae</name>
    <dbReference type="NCBI Taxonomy" id="113614"/>
    <lineage>
        <taxon>Eukaryota</taxon>
        <taxon>Fungi</taxon>
        <taxon>Dikarya</taxon>
        <taxon>Ascomycota</taxon>
        <taxon>Pezizomycotina</taxon>
        <taxon>Sordariomycetes</taxon>
        <taxon>Sordariomycetidae</taxon>
        <taxon>Sordariales</taxon>
        <taxon>Chaetomiaceae</taxon>
        <taxon>Parathielavia</taxon>
    </lineage>
</organism>